<dbReference type="EMBL" id="KN847323">
    <property type="protein sequence ID" value="KIW49736.1"/>
    <property type="molecule type" value="Genomic_DNA"/>
</dbReference>
<evidence type="ECO:0000259" key="4">
    <source>
        <dbReference type="Pfam" id="PF16561"/>
    </source>
</evidence>
<evidence type="ECO:0000256" key="1">
    <source>
        <dbReference type="ARBA" id="ARBA00010926"/>
    </source>
</evidence>
<dbReference type="PANTHER" id="PTHR10343:SF84">
    <property type="entry name" value="5'-AMP-ACTIVATED PROTEIN KINASE SUBUNIT BETA-1"/>
    <property type="match status" value="1"/>
</dbReference>
<dbReference type="HOGENOM" id="CLU_071887_0_0_1"/>
<feature type="transmembrane region" description="Helical" evidence="3">
    <location>
        <begin position="197"/>
        <end position="214"/>
    </location>
</feature>
<dbReference type="GeneID" id="25333294"/>
<organism evidence="5 6">
    <name type="scientific">Exophiala xenobiotica</name>
    <dbReference type="NCBI Taxonomy" id="348802"/>
    <lineage>
        <taxon>Eukaryota</taxon>
        <taxon>Fungi</taxon>
        <taxon>Dikarya</taxon>
        <taxon>Ascomycota</taxon>
        <taxon>Pezizomycotina</taxon>
        <taxon>Eurotiomycetes</taxon>
        <taxon>Chaetothyriomycetidae</taxon>
        <taxon>Chaetothyriales</taxon>
        <taxon>Herpotrichiellaceae</taxon>
        <taxon>Exophiala</taxon>
    </lineage>
</organism>
<keyword evidence="3" id="KW-0472">Membrane</keyword>
<name>A0A0D2BC65_9EURO</name>
<keyword evidence="3" id="KW-1133">Transmembrane helix</keyword>
<dbReference type="PANTHER" id="PTHR10343">
    <property type="entry name" value="5'-AMP-ACTIVATED PROTEIN KINASE , BETA SUBUNIT"/>
    <property type="match status" value="1"/>
</dbReference>
<dbReference type="InterPro" id="IPR014756">
    <property type="entry name" value="Ig_E-set"/>
</dbReference>
<dbReference type="STRING" id="348802.A0A0D2BC65"/>
<feature type="compositionally biased region" description="Basic and acidic residues" evidence="2">
    <location>
        <begin position="131"/>
        <end position="140"/>
    </location>
</feature>
<dbReference type="InterPro" id="IPR032640">
    <property type="entry name" value="AMPK1_CBM"/>
</dbReference>
<dbReference type="AlphaFoldDB" id="A0A0D2BC65"/>
<feature type="region of interest" description="Disordered" evidence="2">
    <location>
        <begin position="131"/>
        <end position="187"/>
    </location>
</feature>
<dbReference type="Gene3D" id="2.60.40.10">
    <property type="entry name" value="Immunoglobulins"/>
    <property type="match status" value="1"/>
</dbReference>
<keyword evidence="3" id="KW-0812">Transmembrane</keyword>
<dbReference type="InterPro" id="IPR050827">
    <property type="entry name" value="CRP1_MDG1_kinase"/>
</dbReference>
<evidence type="ECO:0000256" key="3">
    <source>
        <dbReference type="SAM" id="Phobius"/>
    </source>
</evidence>
<dbReference type="SUPFAM" id="SSF81296">
    <property type="entry name" value="E set domains"/>
    <property type="match status" value="1"/>
</dbReference>
<reference evidence="5 6" key="1">
    <citation type="submission" date="2015-01" db="EMBL/GenBank/DDBJ databases">
        <title>The Genome Sequence of Exophiala xenobiotica CBS118157.</title>
        <authorList>
            <consortium name="The Broad Institute Genomics Platform"/>
            <person name="Cuomo C."/>
            <person name="de Hoog S."/>
            <person name="Gorbushina A."/>
            <person name="Stielow B."/>
            <person name="Teixiera M."/>
            <person name="Abouelleil A."/>
            <person name="Chapman S.B."/>
            <person name="Priest M."/>
            <person name="Young S.K."/>
            <person name="Wortman J."/>
            <person name="Nusbaum C."/>
            <person name="Birren B."/>
        </authorList>
    </citation>
    <scope>NUCLEOTIDE SEQUENCE [LARGE SCALE GENOMIC DNA]</scope>
    <source>
        <strain evidence="5 6">CBS 118157</strain>
    </source>
</reference>
<sequence>MVSTVITFTKPDVQPPVYIAGGFTDWAPVEMQCESSQSGQNKFTHTTELQPGEHQYKFRLGPGDWWVLDESAPTADDGSGNINNALSVTAEETEVSSQQPTEDVSRASVPAAPLDTLAAVEEELEVRPDTITADDHKEASIPDVAPPPYSAEEHATPQASEPAKQNLEPKVTNIERKSVESKAQPAATNGGLAKNRILLVAAIVAIPVAISLFLRR</sequence>
<gene>
    <name evidence="5" type="ORF">PV05_11386</name>
</gene>
<evidence type="ECO:0000313" key="6">
    <source>
        <dbReference type="Proteomes" id="UP000054342"/>
    </source>
</evidence>
<dbReference type="Proteomes" id="UP000054342">
    <property type="component" value="Unassembled WGS sequence"/>
</dbReference>
<dbReference type="RefSeq" id="XP_013310320.1">
    <property type="nucleotide sequence ID" value="XM_013454866.1"/>
</dbReference>
<dbReference type="Pfam" id="PF16561">
    <property type="entry name" value="AMPK1_CBM"/>
    <property type="match status" value="1"/>
</dbReference>
<feature type="domain" description="AMP-activated protein kinase glycogen-binding" evidence="4">
    <location>
        <begin position="16"/>
        <end position="92"/>
    </location>
</feature>
<dbReference type="InterPro" id="IPR013783">
    <property type="entry name" value="Ig-like_fold"/>
</dbReference>
<accession>A0A0D2BC65</accession>
<dbReference type="CDD" id="cd02859">
    <property type="entry name" value="E_set_AMPKbeta_like_N"/>
    <property type="match status" value="1"/>
</dbReference>
<proteinExistence type="inferred from homology"/>
<evidence type="ECO:0000313" key="5">
    <source>
        <dbReference type="EMBL" id="KIW49736.1"/>
    </source>
</evidence>
<comment type="similarity">
    <text evidence="1">Belongs to the 5'-AMP-activated protein kinase beta subunit family.</text>
</comment>
<evidence type="ECO:0000256" key="2">
    <source>
        <dbReference type="SAM" id="MobiDB-lite"/>
    </source>
</evidence>
<dbReference type="OrthoDB" id="5350410at2759"/>
<protein>
    <recommendedName>
        <fullName evidence="4">AMP-activated protein kinase glycogen-binding domain-containing protein</fullName>
    </recommendedName>
</protein>
<keyword evidence="6" id="KW-1185">Reference proteome</keyword>